<dbReference type="Proteomes" id="UP000649799">
    <property type="component" value="Unassembled WGS sequence"/>
</dbReference>
<organism evidence="7 8">
    <name type="scientific">Cyclobacterium plantarum</name>
    <dbReference type="NCBI Taxonomy" id="2716263"/>
    <lineage>
        <taxon>Bacteria</taxon>
        <taxon>Pseudomonadati</taxon>
        <taxon>Bacteroidota</taxon>
        <taxon>Cytophagia</taxon>
        <taxon>Cytophagales</taxon>
        <taxon>Cyclobacteriaceae</taxon>
        <taxon>Cyclobacterium</taxon>
    </lineage>
</organism>
<gene>
    <name evidence="7" type="ORF">G9Q97_03995</name>
</gene>
<evidence type="ECO:0000259" key="6">
    <source>
        <dbReference type="Pfam" id="PF00924"/>
    </source>
</evidence>
<dbReference type="InterPro" id="IPR006685">
    <property type="entry name" value="MscS_channel_2nd"/>
</dbReference>
<comment type="caution">
    <text evidence="7">The sequence shown here is derived from an EMBL/GenBank/DDBJ whole genome shotgun (WGS) entry which is preliminary data.</text>
</comment>
<reference evidence="7 8" key="1">
    <citation type="submission" date="2020-03" db="EMBL/GenBank/DDBJ databases">
        <title>Cyclobacterium plantarum sp. nov., a marine bacterium isolated from a coastal-marine wetland.</title>
        <authorList>
            <person name="Sanchez-Porro C."/>
            <person name="Ventosa A."/>
            <person name="Amoozegar M."/>
        </authorList>
    </citation>
    <scope>NUCLEOTIDE SEQUENCE [LARGE SCALE GENOMIC DNA]</scope>
    <source>
        <strain evidence="7 8">GBPx2</strain>
    </source>
</reference>
<keyword evidence="4 5" id="KW-0472">Membrane</keyword>
<dbReference type="SUPFAM" id="SSF50182">
    <property type="entry name" value="Sm-like ribonucleoproteins"/>
    <property type="match status" value="1"/>
</dbReference>
<proteinExistence type="predicted"/>
<evidence type="ECO:0000256" key="3">
    <source>
        <dbReference type="ARBA" id="ARBA00022989"/>
    </source>
</evidence>
<comment type="subcellular location">
    <subcellularLocation>
        <location evidence="1">Membrane</location>
    </subcellularLocation>
</comment>
<dbReference type="Pfam" id="PF00924">
    <property type="entry name" value="MS_channel_2nd"/>
    <property type="match status" value="1"/>
</dbReference>
<feature type="domain" description="Mechanosensitive ion channel MscS" evidence="6">
    <location>
        <begin position="136"/>
        <end position="203"/>
    </location>
</feature>
<sequence length="291" mass="33300">MELGKSKIEATERRKRIVFVIKVLTYLVLVFLREYLDWKNEPLLIRLTPLMDALSLLLAGSVLISLGRLFLVRFYLRKKKSDSLHNNFVLGINYIASMLNVIVFLFAIMIFIQIKPSEFLGSITLVAAAIALLSKDYITNMINGLIIMFSDQITLGDYIQVAEHKGKIQDITLLNVVLTNDDSDLVMVPNSLILASHIINHSRQSVRRLTFEFELKNQAGLNVDQTEQKLKNAIKPFGHEVKLHRITLKALEIHKDIVKMKLQVQLNTNSKEQEKKIRRSINQSIIDLGHE</sequence>
<dbReference type="Gene3D" id="2.30.30.60">
    <property type="match status" value="1"/>
</dbReference>
<protein>
    <submittedName>
        <fullName evidence="7">Mechanosensitive ion channel</fullName>
    </submittedName>
</protein>
<evidence type="ECO:0000313" key="7">
    <source>
        <dbReference type="EMBL" id="NHE55971.1"/>
    </source>
</evidence>
<evidence type="ECO:0000256" key="5">
    <source>
        <dbReference type="SAM" id="Phobius"/>
    </source>
</evidence>
<keyword evidence="2 5" id="KW-0812">Transmembrane</keyword>
<dbReference type="InterPro" id="IPR010920">
    <property type="entry name" value="LSM_dom_sf"/>
</dbReference>
<evidence type="ECO:0000256" key="2">
    <source>
        <dbReference type="ARBA" id="ARBA00022692"/>
    </source>
</evidence>
<dbReference type="PANTHER" id="PTHR30221">
    <property type="entry name" value="SMALL-CONDUCTANCE MECHANOSENSITIVE CHANNEL"/>
    <property type="match status" value="1"/>
</dbReference>
<evidence type="ECO:0000256" key="4">
    <source>
        <dbReference type="ARBA" id="ARBA00023136"/>
    </source>
</evidence>
<keyword evidence="8" id="KW-1185">Reference proteome</keyword>
<evidence type="ECO:0000313" key="8">
    <source>
        <dbReference type="Proteomes" id="UP000649799"/>
    </source>
</evidence>
<dbReference type="InterPro" id="IPR045275">
    <property type="entry name" value="MscS_archaea/bacteria_type"/>
</dbReference>
<feature type="transmembrane region" description="Helical" evidence="5">
    <location>
        <begin position="17"/>
        <end position="36"/>
    </location>
</feature>
<feature type="transmembrane region" description="Helical" evidence="5">
    <location>
        <begin position="88"/>
        <end position="113"/>
    </location>
</feature>
<name>A0ABX0H2F4_9BACT</name>
<feature type="transmembrane region" description="Helical" evidence="5">
    <location>
        <begin position="56"/>
        <end position="76"/>
    </location>
</feature>
<accession>A0ABX0H2F4</accession>
<dbReference type="PANTHER" id="PTHR30221:SF1">
    <property type="entry name" value="SMALL-CONDUCTANCE MECHANOSENSITIVE CHANNEL"/>
    <property type="match status" value="1"/>
</dbReference>
<dbReference type="EMBL" id="JAANYN010000001">
    <property type="protein sequence ID" value="NHE55971.1"/>
    <property type="molecule type" value="Genomic_DNA"/>
</dbReference>
<evidence type="ECO:0000256" key="1">
    <source>
        <dbReference type="ARBA" id="ARBA00004370"/>
    </source>
</evidence>
<dbReference type="InterPro" id="IPR023408">
    <property type="entry name" value="MscS_beta-dom_sf"/>
</dbReference>
<keyword evidence="3 5" id="KW-1133">Transmembrane helix</keyword>